<organism evidence="3 4">
    <name type="scientific">Halanaerobium hydrogeniformans</name>
    <name type="common">Halanaerobium sp. (strain sapolanicus)</name>
    <dbReference type="NCBI Taxonomy" id="656519"/>
    <lineage>
        <taxon>Bacteria</taxon>
        <taxon>Bacillati</taxon>
        <taxon>Bacillota</taxon>
        <taxon>Clostridia</taxon>
        <taxon>Halanaerobiales</taxon>
        <taxon>Halanaerobiaceae</taxon>
        <taxon>Halanaerobium</taxon>
    </lineage>
</organism>
<evidence type="ECO:0000313" key="3">
    <source>
        <dbReference type="EMBL" id="ADQ14867.1"/>
    </source>
</evidence>
<sequence>MLKIKSEDGAVLVLSIIIILVLTVLVTALVGSINSNISFTKRHENDIKAYYAAEAGIEQGINVLLIDRENIDNYISDNSNDTDDEDYIKDYKNDSFNDFESFELRVKEGSGDDEYDFKSIGSSGSDVTKIIYTTININSEMGAGMFNNALTTEGDLNIDLSDWSGDDETKITGDIYASQLGVDDKFSFAKGELLGDIYANEIGVFENSGMEMNGNIYADQISKHHGQKFAVSGGKINNIYANEIGTFEMSDSDFITGGVHTFSIDANQSFIEPKSLENEVDSFGKIIPDFSEYFENDGNVYLGNENNPDYDGSVIELEGNKEYNNFNKDGSGIIVVNGDLDIKNNIKANKDNDEDFLIILVDGDISTSMHIEGNVFMYASGKINIDNTPGGSSQGQGNPGKFEVNGSFMAEEGITINDSRNQGLNLTHNDKFVEIFEDIGYGIPQLGSNNSGSSGSSSTSIEIVKWQED</sequence>
<keyword evidence="2" id="KW-0472">Membrane</keyword>
<dbReference type="HOGENOM" id="CLU_582361_0_0_9"/>
<reference evidence="3 4" key="2">
    <citation type="journal article" date="2011" name="J. Bacteriol.">
        <title>Complete Genome Sequence of the Haloalkaliphilic, Hydrogen Producing Halanaerobium hydrogenoformans.</title>
        <authorList>
            <person name="Brown S.D."/>
            <person name="Begemann M.B."/>
            <person name="Mormile M.R."/>
            <person name="Wall J.D."/>
            <person name="Han C.S."/>
            <person name="Goodwin L.A."/>
            <person name="Pitluck S."/>
            <person name="Land M.L."/>
            <person name="Hauser L.J."/>
            <person name="Elias D.A."/>
        </authorList>
    </citation>
    <scope>NUCLEOTIDE SEQUENCE [LARGE SCALE GENOMIC DNA]</scope>
    <source>
        <strain evidence="4">sapolanicus</strain>
    </source>
</reference>
<proteinExistence type="predicted"/>
<evidence type="ECO:0000256" key="1">
    <source>
        <dbReference type="SAM" id="MobiDB-lite"/>
    </source>
</evidence>
<dbReference type="KEGG" id="has:Halsa_1440"/>
<name>E4RLF3_HALHG</name>
<keyword evidence="2" id="KW-0812">Transmembrane</keyword>
<protein>
    <recommendedName>
        <fullName evidence="5">Type 4 fimbrial biogenesis protein PilX N-terminal domain-containing protein</fullName>
    </recommendedName>
</protein>
<dbReference type="AlphaFoldDB" id="E4RLF3"/>
<evidence type="ECO:0000256" key="2">
    <source>
        <dbReference type="SAM" id="Phobius"/>
    </source>
</evidence>
<accession>E4RLF3</accession>
<feature type="compositionally biased region" description="Low complexity" evidence="1">
    <location>
        <begin position="447"/>
        <end position="460"/>
    </location>
</feature>
<feature type="region of interest" description="Disordered" evidence="1">
    <location>
        <begin position="447"/>
        <end position="469"/>
    </location>
</feature>
<dbReference type="OrthoDB" id="2080124at2"/>
<dbReference type="eggNOG" id="ENOG5033I7X">
    <property type="taxonomic scope" value="Bacteria"/>
</dbReference>
<dbReference type="EMBL" id="CP002304">
    <property type="protein sequence ID" value="ADQ14867.1"/>
    <property type="molecule type" value="Genomic_DNA"/>
</dbReference>
<dbReference type="RefSeq" id="WP_013405947.1">
    <property type="nucleotide sequence ID" value="NC_014654.1"/>
</dbReference>
<gene>
    <name evidence="3" type="ordered locus">Halsa_1440</name>
</gene>
<dbReference type="Proteomes" id="UP000007434">
    <property type="component" value="Chromosome"/>
</dbReference>
<feature type="transmembrane region" description="Helical" evidence="2">
    <location>
        <begin position="12"/>
        <end position="33"/>
    </location>
</feature>
<keyword evidence="2" id="KW-1133">Transmembrane helix</keyword>
<evidence type="ECO:0008006" key="5">
    <source>
        <dbReference type="Google" id="ProtNLM"/>
    </source>
</evidence>
<keyword evidence="4" id="KW-1185">Reference proteome</keyword>
<evidence type="ECO:0000313" key="4">
    <source>
        <dbReference type="Proteomes" id="UP000007434"/>
    </source>
</evidence>
<dbReference type="STRING" id="656519.Halsa_1440"/>
<reference evidence="3 4" key="1">
    <citation type="submission" date="2010-11" db="EMBL/GenBank/DDBJ databases">
        <title>Complete sequence of Halanaerobium sp. sapolanicus.</title>
        <authorList>
            <consortium name="US DOE Joint Genome Institute"/>
            <person name="Lucas S."/>
            <person name="Copeland A."/>
            <person name="Lapidus A."/>
            <person name="Cheng J.-F."/>
            <person name="Bruce D."/>
            <person name="Goodwin L."/>
            <person name="Pitluck S."/>
            <person name="Davenport K."/>
            <person name="Detter J.C."/>
            <person name="Han C."/>
            <person name="Tapia R."/>
            <person name="Land M."/>
            <person name="Hauser L."/>
            <person name="Jeffries C."/>
            <person name="Kyrpides N."/>
            <person name="Ivanova N."/>
            <person name="Mikhailova N."/>
            <person name="Begemann M.B."/>
            <person name="Mormile M.R."/>
            <person name="Wall J.D."/>
            <person name="Elias D.A."/>
            <person name="Woyke T."/>
        </authorList>
    </citation>
    <scope>NUCLEOTIDE SEQUENCE [LARGE SCALE GENOMIC DNA]</scope>
    <source>
        <strain evidence="4">sapolanicus</strain>
    </source>
</reference>